<protein>
    <submittedName>
        <fullName evidence="1">Uncharacterized protein</fullName>
    </submittedName>
</protein>
<proteinExistence type="predicted"/>
<name>A0A2W2DKS1_9ACTN</name>
<sequence>MSSFLFYKEHVHSMFDYPACVTWVRGAGIHDLVQVFGGQVEQLAEGGYDDLYDSYDLYGEDEGIVLISRSADWFIAVELTRYIGADRNVLRRLSASGEALSMAWTGELDTTFTYAVNGQLESLFDPFEQRTTAAEPERLAWAQTYGVTPEQWRDDWLAASFALAEQISGVRVDQAWKEGTHLVLRMETEEDEEPTVRPPLTLRDDLREVVGRHPRVAAIAANPPEGDLKELTLIACELAVRAAELDGPDIDEALAAIRAERRGQAVHELSERLMDEAGDLRRRAAKVMDENANPDFPDPSTDWGRLLMKYHALRALTFPLTMDPCMGCMAAIRQGKEVVVGARKQTDDYRLLNAMETIALYVSTDHHP</sequence>
<dbReference type="RefSeq" id="WP_111182807.1">
    <property type="nucleotide sequence ID" value="NZ_POUD01000183.1"/>
</dbReference>
<reference evidence="1 2" key="1">
    <citation type="submission" date="2018-01" db="EMBL/GenBank/DDBJ databases">
        <title>Draft genome sequence of Nonomuraea sp. KC333.</title>
        <authorList>
            <person name="Sahin N."/>
            <person name="Saygin H."/>
            <person name="Ay H."/>
        </authorList>
    </citation>
    <scope>NUCLEOTIDE SEQUENCE [LARGE SCALE GENOMIC DNA]</scope>
    <source>
        <strain evidence="1 2">KC333</strain>
    </source>
</reference>
<evidence type="ECO:0000313" key="1">
    <source>
        <dbReference type="EMBL" id="PZG12536.1"/>
    </source>
</evidence>
<dbReference type="OrthoDB" id="3505363at2"/>
<organism evidence="1 2">
    <name type="scientific">Nonomuraea aridisoli</name>
    <dbReference type="NCBI Taxonomy" id="2070368"/>
    <lineage>
        <taxon>Bacteria</taxon>
        <taxon>Bacillati</taxon>
        <taxon>Actinomycetota</taxon>
        <taxon>Actinomycetes</taxon>
        <taxon>Streptosporangiales</taxon>
        <taxon>Streptosporangiaceae</taxon>
        <taxon>Nonomuraea</taxon>
    </lineage>
</organism>
<keyword evidence="2" id="KW-1185">Reference proteome</keyword>
<evidence type="ECO:0000313" key="2">
    <source>
        <dbReference type="Proteomes" id="UP000249304"/>
    </source>
</evidence>
<dbReference type="Proteomes" id="UP000249304">
    <property type="component" value="Unassembled WGS sequence"/>
</dbReference>
<dbReference type="EMBL" id="POUD01000183">
    <property type="protein sequence ID" value="PZG12536.1"/>
    <property type="molecule type" value="Genomic_DNA"/>
</dbReference>
<comment type="caution">
    <text evidence="1">The sequence shown here is derived from an EMBL/GenBank/DDBJ whole genome shotgun (WGS) entry which is preliminary data.</text>
</comment>
<gene>
    <name evidence="1" type="ORF">C1J01_32530</name>
</gene>
<dbReference type="AlphaFoldDB" id="A0A2W2DKS1"/>
<dbReference type="Pfam" id="PF20062">
    <property type="entry name" value="DUF6461"/>
    <property type="match status" value="1"/>
</dbReference>
<dbReference type="InterPro" id="IPR045592">
    <property type="entry name" value="DUF6461"/>
</dbReference>
<accession>A0A2W2DKS1</accession>